<sequence>MRENEFLSTWPQKKYFLLYLGMFIFFLCGVGWGVREAILLDRQEKEIVVQEAAKLLNTVRQSYNPETVFTYTSGQLFSIYLLLFLLGLSVIGFPVAFAVVFSRGVMLGFTGAVLASQNSGKGVFLALAALLPQNIVYLPSLLLAASGTVVFALKLFKVYFSREKKLGFTFAGYVVLMVFAAAAAYGAAAIEAYLSPKIIFYFLK</sequence>
<feature type="transmembrane region" description="Helical" evidence="1">
    <location>
        <begin position="16"/>
        <end position="34"/>
    </location>
</feature>
<name>A0ABX2RF63_9THEO</name>
<dbReference type="InterPro" id="IPR002798">
    <property type="entry name" value="SpoIIM-like"/>
</dbReference>
<dbReference type="Pfam" id="PF01944">
    <property type="entry name" value="SpoIIM"/>
    <property type="match status" value="1"/>
</dbReference>
<gene>
    <name evidence="2" type="ORF">HDG70_002429</name>
</gene>
<dbReference type="EMBL" id="JACCBS010000003">
    <property type="protein sequence ID" value="NYE58678.1"/>
    <property type="molecule type" value="Genomic_DNA"/>
</dbReference>
<dbReference type="PIRSF" id="PIRSF038973">
    <property type="entry name" value="SpoIIM"/>
    <property type="match status" value="1"/>
</dbReference>
<keyword evidence="1" id="KW-0812">Transmembrane</keyword>
<feature type="transmembrane region" description="Helical" evidence="1">
    <location>
        <begin position="168"/>
        <end position="194"/>
    </location>
</feature>
<dbReference type="NCBIfam" id="TIGR02831">
    <property type="entry name" value="spo_II_M"/>
    <property type="match status" value="1"/>
</dbReference>
<dbReference type="RefSeq" id="WP_051250164.1">
    <property type="nucleotide sequence ID" value="NZ_ATYG01000011.1"/>
</dbReference>
<proteinExistence type="predicted"/>
<keyword evidence="1" id="KW-0472">Membrane</keyword>
<keyword evidence="1" id="KW-1133">Transmembrane helix</keyword>
<evidence type="ECO:0000313" key="2">
    <source>
        <dbReference type="EMBL" id="NYE58678.1"/>
    </source>
</evidence>
<protein>
    <submittedName>
        <fullName evidence="2">Stage II sporulation protein M</fullName>
    </submittedName>
</protein>
<organism evidence="2 3">
    <name type="scientific">Carboxydothermus ferrireducens DSM 11255</name>
    <dbReference type="NCBI Taxonomy" id="1119529"/>
    <lineage>
        <taxon>Bacteria</taxon>
        <taxon>Bacillati</taxon>
        <taxon>Bacillota</taxon>
        <taxon>Clostridia</taxon>
        <taxon>Thermoanaerobacterales</taxon>
        <taxon>Thermoanaerobacteraceae</taxon>
        <taxon>Carboxydothermus</taxon>
    </lineage>
</organism>
<feature type="transmembrane region" description="Helical" evidence="1">
    <location>
        <begin position="136"/>
        <end position="156"/>
    </location>
</feature>
<evidence type="ECO:0000256" key="1">
    <source>
        <dbReference type="SAM" id="Phobius"/>
    </source>
</evidence>
<accession>A0ABX2RF63</accession>
<keyword evidence="3" id="KW-1185">Reference proteome</keyword>
<dbReference type="Proteomes" id="UP000604066">
    <property type="component" value="Unassembled WGS sequence"/>
</dbReference>
<evidence type="ECO:0000313" key="3">
    <source>
        <dbReference type="Proteomes" id="UP000604066"/>
    </source>
</evidence>
<reference evidence="2 3" key="1">
    <citation type="submission" date="2020-07" db="EMBL/GenBank/DDBJ databases">
        <title>Genomic Encyclopedia of Type Strains, Phase III (KMG-III): the genomes of soil and plant-associated and newly described type strains.</title>
        <authorList>
            <person name="Whitman W."/>
        </authorList>
    </citation>
    <scope>NUCLEOTIDE SEQUENCE [LARGE SCALE GENOMIC DNA]</scope>
    <source>
        <strain evidence="2 3">DSM 11255</strain>
    </source>
</reference>
<feature type="transmembrane region" description="Helical" evidence="1">
    <location>
        <begin position="77"/>
        <end position="100"/>
    </location>
</feature>
<dbReference type="InterPro" id="IPR014196">
    <property type="entry name" value="SpoIIM"/>
</dbReference>
<comment type="caution">
    <text evidence="2">The sequence shown here is derived from an EMBL/GenBank/DDBJ whole genome shotgun (WGS) entry which is preliminary data.</text>
</comment>